<comment type="caution">
    <text evidence="2">The sequence shown here is derived from an EMBL/GenBank/DDBJ whole genome shotgun (WGS) entry which is preliminary data.</text>
</comment>
<feature type="transmembrane region" description="Helical" evidence="1">
    <location>
        <begin position="45"/>
        <end position="68"/>
    </location>
</feature>
<dbReference type="EMBL" id="JAUSVL010000001">
    <property type="protein sequence ID" value="MDQ0290807.1"/>
    <property type="molecule type" value="Genomic_DNA"/>
</dbReference>
<name>A0AAE3VHV5_9BACT</name>
<feature type="transmembrane region" description="Helical" evidence="1">
    <location>
        <begin position="6"/>
        <end position="33"/>
    </location>
</feature>
<proteinExistence type="predicted"/>
<evidence type="ECO:0000256" key="1">
    <source>
        <dbReference type="SAM" id="Phobius"/>
    </source>
</evidence>
<organism evidence="2 3">
    <name type="scientific">Oligosphaera ethanolica</name>
    <dbReference type="NCBI Taxonomy" id="760260"/>
    <lineage>
        <taxon>Bacteria</taxon>
        <taxon>Pseudomonadati</taxon>
        <taxon>Lentisphaerota</taxon>
        <taxon>Oligosphaeria</taxon>
        <taxon>Oligosphaerales</taxon>
        <taxon>Oligosphaeraceae</taxon>
        <taxon>Oligosphaera</taxon>
    </lineage>
</organism>
<reference evidence="2" key="1">
    <citation type="submission" date="2023-07" db="EMBL/GenBank/DDBJ databases">
        <title>Genomic Encyclopedia of Type Strains, Phase IV (KMG-IV): sequencing the most valuable type-strain genomes for metagenomic binning, comparative biology and taxonomic classification.</title>
        <authorList>
            <person name="Goeker M."/>
        </authorList>
    </citation>
    <scope>NUCLEOTIDE SEQUENCE</scope>
    <source>
        <strain evidence="2">DSM 24202</strain>
    </source>
</reference>
<dbReference type="AlphaFoldDB" id="A0AAE3VHV5"/>
<evidence type="ECO:0000313" key="2">
    <source>
        <dbReference type="EMBL" id="MDQ0290807.1"/>
    </source>
</evidence>
<dbReference type="RefSeq" id="WP_307262722.1">
    <property type="nucleotide sequence ID" value="NZ_JAUSVL010000001.1"/>
</dbReference>
<keyword evidence="3" id="KW-1185">Reference proteome</keyword>
<dbReference type="Proteomes" id="UP001238163">
    <property type="component" value="Unassembled WGS sequence"/>
</dbReference>
<keyword evidence="1" id="KW-1133">Transmembrane helix</keyword>
<keyword evidence="1" id="KW-0472">Membrane</keyword>
<sequence length="183" mass="20126">MSIRTLTIIALRLLAVVVFVQLWGMLPMGFVLIQSERAPDGAFSLLLGSGIYLVLTALFFLVVIWWLLCRTAVLADFLLKDVAEECMKVVPGHDMLAGLVCQCFGLYALLRWLPALVHGVLWLVLQRWRYGGDGFVVYQQQLLGQVGPGVGVLLGGVLLFKGPALARWLAMRTRSVGSADDPK</sequence>
<evidence type="ECO:0000313" key="3">
    <source>
        <dbReference type="Proteomes" id="UP001238163"/>
    </source>
</evidence>
<feature type="transmembrane region" description="Helical" evidence="1">
    <location>
        <begin position="104"/>
        <end position="125"/>
    </location>
</feature>
<keyword evidence="1" id="KW-0812">Transmembrane</keyword>
<accession>A0AAE3VHV5</accession>
<protein>
    <submittedName>
        <fullName evidence="2">Uncharacterized protein</fullName>
    </submittedName>
</protein>
<gene>
    <name evidence="2" type="ORF">J3R75_002914</name>
</gene>